<name>A0AAV4IM94_9GAST</name>
<sequence length="101" mass="11134">MGGITKPDADSPLFPVLFVVRVQYQTCMRIKRERGVQSTTSSSTFPPLPPLSAAEASPSDQCLLLLRAQILGSIGYSQSPCQRTRARFRPTETRPAKPKSR</sequence>
<reference evidence="2 3" key="1">
    <citation type="journal article" date="2021" name="Elife">
        <title>Chloroplast acquisition without the gene transfer in kleptoplastic sea slugs, Plakobranchus ocellatus.</title>
        <authorList>
            <person name="Maeda T."/>
            <person name="Takahashi S."/>
            <person name="Yoshida T."/>
            <person name="Shimamura S."/>
            <person name="Takaki Y."/>
            <person name="Nagai Y."/>
            <person name="Toyoda A."/>
            <person name="Suzuki Y."/>
            <person name="Arimoto A."/>
            <person name="Ishii H."/>
            <person name="Satoh N."/>
            <person name="Nishiyama T."/>
            <person name="Hasebe M."/>
            <person name="Maruyama T."/>
            <person name="Minagawa J."/>
            <person name="Obokata J."/>
            <person name="Shigenobu S."/>
        </authorList>
    </citation>
    <scope>NUCLEOTIDE SEQUENCE [LARGE SCALE GENOMIC DNA]</scope>
</reference>
<feature type="region of interest" description="Disordered" evidence="1">
    <location>
        <begin position="78"/>
        <end position="101"/>
    </location>
</feature>
<gene>
    <name evidence="2" type="ORF">ElyMa_004823100</name>
</gene>
<accession>A0AAV4IM94</accession>
<dbReference type="AlphaFoldDB" id="A0AAV4IM94"/>
<organism evidence="2 3">
    <name type="scientific">Elysia marginata</name>
    <dbReference type="NCBI Taxonomy" id="1093978"/>
    <lineage>
        <taxon>Eukaryota</taxon>
        <taxon>Metazoa</taxon>
        <taxon>Spiralia</taxon>
        <taxon>Lophotrochozoa</taxon>
        <taxon>Mollusca</taxon>
        <taxon>Gastropoda</taxon>
        <taxon>Heterobranchia</taxon>
        <taxon>Euthyneura</taxon>
        <taxon>Panpulmonata</taxon>
        <taxon>Sacoglossa</taxon>
        <taxon>Placobranchoidea</taxon>
        <taxon>Plakobranchidae</taxon>
        <taxon>Elysia</taxon>
    </lineage>
</organism>
<protein>
    <submittedName>
        <fullName evidence="2">Uncharacterized protein</fullName>
    </submittedName>
</protein>
<feature type="region of interest" description="Disordered" evidence="1">
    <location>
        <begin position="33"/>
        <end position="55"/>
    </location>
</feature>
<comment type="caution">
    <text evidence="2">The sequence shown here is derived from an EMBL/GenBank/DDBJ whole genome shotgun (WGS) entry which is preliminary data.</text>
</comment>
<evidence type="ECO:0000313" key="2">
    <source>
        <dbReference type="EMBL" id="GFS10948.1"/>
    </source>
</evidence>
<feature type="compositionally biased region" description="Low complexity" evidence="1">
    <location>
        <begin position="38"/>
        <end position="55"/>
    </location>
</feature>
<dbReference type="EMBL" id="BMAT01009641">
    <property type="protein sequence ID" value="GFS10948.1"/>
    <property type="molecule type" value="Genomic_DNA"/>
</dbReference>
<evidence type="ECO:0000313" key="3">
    <source>
        <dbReference type="Proteomes" id="UP000762676"/>
    </source>
</evidence>
<proteinExistence type="predicted"/>
<dbReference type="Proteomes" id="UP000762676">
    <property type="component" value="Unassembled WGS sequence"/>
</dbReference>
<evidence type="ECO:0000256" key="1">
    <source>
        <dbReference type="SAM" id="MobiDB-lite"/>
    </source>
</evidence>
<keyword evidence="3" id="KW-1185">Reference proteome</keyword>